<keyword evidence="1" id="KW-0677">Repeat</keyword>
<organism evidence="4 5">
    <name type="scientific">Asparagus officinalis</name>
    <name type="common">Garden asparagus</name>
    <dbReference type="NCBI Taxonomy" id="4686"/>
    <lineage>
        <taxon>Eukaryota</taxon>
        <taxon>Viridiplantae</taxon>
        <taxon>Streptophyta</taxon>
        <taxon>Embryophyta</taxon>
        <taxon>Tracheophyta</taxon>
        <taxon>Spermatophyta</taxon>
        <taxon>Magnoliopsida</taxon>
        <taxon>Liliopsida</taxon>
        <taxon>Asparagales</taxon>
        <taxon>Asparagaceae</taxon>
        <taxon>Asparagoideae</taxon>
        <taxon>Asparagus</taxon>
    </lineage>
</organism>
<proteinExistence type="predicted"/>
<dbReference type="SUPFAM" id="SSF48452">
    <property type="entry name" value="TPR-like"/>
    <property type="match status" value="1"/>
</dbReference>
<dbReference type="SUPFAM" id="SSF52833">
    <property type="entry name" value="Thioredoxin-like"/>
    <property type="match status" value="1"/>
</dbReference>
<reference evidence="5" key="1">
    <citation type="journal article" date="2017" name="Nat. Commun.">
        <title>The asparagus genome sheds light on the origin and evolution of a young Y chromosome.</title>
        <authorList>
            <person name="Harkess A."/>
            <person name="Zhou J."/>
            <person name="Xu C."/>
            <person name="Bowers J.E."/>
            <person name="Van der Hulst R."/>
            <person name="Ayyampalayam S."/>
            <person name="Mercati F."/>
            <person name="Riccardi P."/>
            <person name="McKain M.R."/>
            <person name="Kakrana A."/>
            <person name="Tang H."/>
            <person name="Ray J."/>
            <person name="Groenendijk J."/>
            <person name="Arikit S."/>
            <person name="Mathioni S.M."/>
            <person name="Nakano M."/>
            <person name="Shan H."/>
            <person name="Telgmann-Rauber A."/>
            <person name="Kanno A."/>
            <person name="Yue Z."/>
            <person name="Chen H."/>
            <person name="Li W."/>
            <person name="Chen Y."/>
            <person name="Xu X."/>
            <person name="Zhang Y."/>
            <person name="Luo S."/>
            <person name="Chen H."/>
            <person name="Gao J."/>
            <person name="Mao Z."/>
            <person name="Pires J.C."/>
            <person name="Luo M."/>
            <person name="Kudrna D."/>
            <person name="Wing R.A."/>
            <person name="Meyers B.C."/>
            <person name="Yi K."/>
            <person name="Kong H."/>
            <person name="Lavrijsen P."/>
            <person name="Sunseri F."/>
            <person name="Falavigna A."/>
            <person name="Ye Y."/>
            <person name="Leebens-Mack J.H."/>
            <person name="Chen G."/>
        </authorList>
    </citation>
    <scope>NUCLEOTIDE SEQUENCE [LARGE SCALE GENOMIC DNA]</scope>
    <source>
        <strain evidence="5">cv. DH0086</strain>
    </source>
</reference>
<dbReference type="Gene3D" id="3.40.30.10">
    <property type="entry name" value="Glutaredoxin"/>
    <property type="match status" value="1"/>
</dbReference>
<sequence length="285" mass="32042">MLSSSYLHIVRAQIDVALGRFDSAVASAEKAKQSDHVNIDISKILNNVRLVARARAQGNELFNQGKFAEACIAYGEGLMYDPSNSVLYCNRAACRSKLGQWERSIDDCNEALKIKPNYTKALLRRAESYEKLERWAESVRDYEVLKNELPGDAKVAEALLQAQLALKKSRGFDTWNVKSGEQIKVITGMDQFHAAITLPGVSVVHFMVASNQHCTEISPFVNVLCNRYPSVNFLKVDVNESPVVSKMENVKAVPTFMIYKNGIKMKEMICPTHQMLEFSVRHYGM</sequence>
<protein>
    <recommendedName>
        <fullName evidence="3">Thioredoxin domain-containing protein</fullName>
    </recommendedName>
</protein>
<dbReference type="OMA" id="HYANARF"/>
<dbReference type="Pfam" id="PF00085">
    <property type="entry name" value="Thioredoxin"/>
    <property type="match status" value="1"/>
</dbReference>
<dbReference type="Gramene" id="ONK81128">
    <property type="protein sequence ID" value="ONK81128"/>
    <property type="gene ID" value="A4U43_C01F25600"/>
</dbReference>
<evidence type="ECO:0000256" key="1">
    <source>
        <dbReference type="ARBA" id="ARBA00022737"/>
    </source>
</evidence>
<evidence type="ECO:0000256" key="2">
    <source>
        <dbReference type="ARBA" id="ARBA00022803"/>
    </source>
</evidence>
<keyword evidence="2" id="KW-0802">TPR repeat</keyword>
<name>A0A5P1FSC9_ASPOF</name>
<dbReference type="Pfam" id="PF00515">
    <property type="entry name" value="TPR_1"/>
    <property type="match status" value="1"/>
</dbReference>
<dbReference type="PANTHER" id="PTHR46050">
    <property type="entry name" value="TPR REPEAT-CONTAINING THIOREDOXIN"/>
    <property type="match status" value="1"/>
</dbReference>
<dbReference type="GO" id="GO:0006950">
    <property type="term" value="P:response to stress"/>
    <property type="evidence" value="ECO:0007669"/>
    <property type="project" value="UniProtKB-ARBA"/>
</dbReference>
<accession>A0A5P1FSC9</accession>
<dbReference type="Gene3D" id="1.25.40.10">
    <property type="entry name" value="Tetratricopeptide repeat domain"/>
    <property type="match status" value="1"/>
</dbReference>
<evidence type="ECO:0000259" key="3">
    <source>
        <dbReference type="Pfam" id="PF00085"/>
    </source>
</evidence>
<dbReference type="InterPro" id="IPR019734">
    <property type="entry name" value="TPR_rpt"/>
</dbReference>
<dbReference type="InterPro" id="IPR036249">
    <property type="entry name" value="Thioredoxin-like_sf"/>
</dbReference>
<dbReference type="Proteomes" id="UP000243459">
    <property type="component" value="Chromosome 1"/>
</dbReference>
<dbReference type="InterPro" id="IPR044534">
    <property type="entry name" value="TTL1-4"/>
</dbReference>
<gene>
    <name evidence="4" type="ORF">A4U43_C01F25600</name>
</gene>
<dbReference type="InterPro" id="IPR013766">
    <property type="entry name" value="Thioredoxin_domain"/>
</dbReference>
<dbReference type="SMART" id="SM00028">
    <property type="entry name" value="TPR"/>
    <property type="match status" value="4"/>
</dbReference>
<dbReference type="InterPro" id="IPR011990">
    <property type="entry name" value="TPR-like_helical_dom_sf"/>
</dbReference>
<evidence type="ECO:0000313" key="5">
    <source>
        <dbReference type="Proteomes" id="UP000243459"/>
    </source>
</evidence>
<dbReference type="PANTHER" id="PTHR46050:SF29">
    <property type="entry name" value="TPR REPEAT-CONTAINING THIOREDOXIN TTL4"/>
    <property type="match status" value="1"/>
</dbReference>
<dbReference type="GO" id="GO:0005737">
    <property type="term" value="C:cytoplasm"/>
    <property type="evidence" value="ECO:0007669"/>
    <property type="project" value="TreeGrafter"/>
</dbReference>
<dbReference type="CDD" id="cd02947">
    <property type="entry name" value="TRX_family"/>
    <property type="match status" value="1"/>
</dbReference>
<feature type="domain" description="Thioredoxin" evidence="3">
    <location>
        <begin position="190"/>
        <end position="269"/>
    </location>
</feature>
<dbReference type="AlphaFoldDB" id="A0A5P1FSC9"/>
<keyword evidence="5" id="KW-1185">Reference proteome</keyword>
<dbReference type="FunFam" id="3.40.30.10:FF:000211">
    <property type="entry name" value="TPR repeat-containing thioredoxin TTL4"/>
    <property type="match status" value="1"/>
</dbReference>
<dbReference type="EMBL" id="CM007381">
    <property type="protein sequence ID" value="ONK81128.1"/>
    <property type="molecule type" value="Genomic_DNA"/>
</dbReference>
<evidence type="ECO:0000313" key="4">
    <source>
        <dbReference type="EMBL" id="ONK81128.1"/>
    </source>
</evidence>